<protein>
    <submittedName>
        <fullName evidence="2">DUF4834 family protein</fullName>
    </submittedName>
</protein>
<dbReference type="Pfam" id="PF16118">
    <property type="entry name" value="DUF4834"/>
    <property type="match status" value="1"/>
</dbReference>
<dbReference type="InterPro" id="IPR032272">
    <property type="entry name" value="DUF4834"/>
</dbReference>
<feature type="region of interest" description="Disordered" evidence="1">
    <location>
        <begin position="38"/>
        <end position="59"/>
    </location>
</feature>
<name>A0A937DI12_9BACT</name>
<evidence type="ECO:0000256" key="1">
    <source>
        <dbReference type="SAM" id="MobiDB-lite"/>
    </source>
</evidence>
<sequence>MFKFLLILFLIGYVVFRLGGFLFRMLAGGLGAKTAYQQTHQSRSNQQSKRKTNADGVSIEYAPENKSKRSASNFKGGEYIDYEEIK</sequence>
<keyword evidence="3" id="KW-1185">Reference proteome</keyword>
<dbReference type="RefSeq" id="WP_201916524.1">
    <property type="nucleotide sequence ID" value="NZ_JAERQG010000001.1"/>
</dbReference>
<reference evidence="2" key="1">
    <citation type="submission" date="2021-01" db="EMBL/GenBank/DDBJ databases">
        <title>Marivirga sp. nov., isolated from intertidal surface sediments.</title>
        <authorList>
            <person name="Zhang M."/>
        </authorList>
    </citation>
    <scope>NUCLEOTIDE SEQUENCE</scope>
    <source>
        <strain evidence="2">SM1354</strain>
    </source>
</reference>
<gene>
    <name evidence="2" type="ORF">JKP34_00320</name>
</gene>
<evidence type="ECO:0000313" key="2">
    <source>
        <dbReference type="EMBL" id="MBL0763671.1"/>
    </source>
</evidence>
<accession>A0A937DI12</accession>
<dbReference type="AlphaFoldDB" id="A0A937DI12"/>
<proteinExistence type="predicted"/>
<comment type="caution">
    <text evidence="2">The sequence shown here is derived from an EMBL/GenBank/DDBJ whole genome shotgun (WGS) entry which is preliminary data.</text>
</comment>
<feature type="compositionally biased region" description="Polar residues" evidence="1">
    <location>
        <begin position="38"/>
        <end position="47"/>
    </location>
</feature>
<dbReference type="Proteomes" id="UP000642920">
    <property type="component" value="Unassembled WGS sequence"/>
</dbReference>
<organism evidence="2 3">
    <name type="scientific">Marivirga atlantica</name>
    <dbReference type="NCBI Taxonomy" id="1548457"/>
    <lineage>
        <taxon>Bacteria</taxon>
        <taxon>Pseudomonadati</taxon>
        <taxon>Bacteroidota</taxon>
        <taxon>Cytophagia</taxon>
        <taxon>Cytophagales</taxon>
        <taxon>Marivirgaceae</taxon>
        <taxon>Marivirga</taxon>
    </lineage>
</organism>
<evidence type="ECO:0000313" key="3">
    <source>
        <dbReference type="Proteomes" id="UP000642920"/>
    </source>
</evidence>
<dbReference type="EMBL" id="JAERQG010000001">
    <property type="protein sequence ID" value="MBL0763671.1"/>
    <property type="molecule type" value="Genomic_DNA"/>
</dbReference>